<evidence type="ECO:0000259" key="2">
    <source>
        <dbReference type="Pfam" id="PF00534"/>
    </source>
</evidence>
<evidence type="ECO:0000313" key="4">
    <source>
        <dbReference type="Proteomes" id="UP000284614"/>
    </source>
</evidence>
<dbReference type="Proteomes" id="UP000284614">
    <property type="component" value="Unassembled WGS sequence"/>
</dbReference>
<protein>
    <submittedName>
        <fullName evidence="3">Glycosyltransferase</fullName>
    </submittedName>
</protein>
<feature type="domain" description="Glycosyl transferase family 1" evidence="2">
    <location>
        <begin position="172"/>
        <end position="304"/>
    </location>
</feature>
<dbReference type="SUPFAM" id="SSF53756">
    <property type="entry name" value="UDP-Glycosyltransferase/glycogen phosphorylase"/>
    <property type="match status" value="1"/>
</dbReference>
<dbReference type="Gene3D" id="3.40.50.2000">
    <property type="entry name" value="Glycogen Phosphorylase B"/>
    <property type="match status" value="2"/>
</dbReference>
<accession>A0A413JUI9</accession>
<dbReference type="RefSeq" id="WP_005820785.1">
    <property type="nucleotide sequence ID" value="NZ_JAGJHU010000006.1"/>
</dbReference>
<dbReference type="PANTHER" id="PTHR46401">
    <property type="entry name" value="GLYCOSYLTRANSFERASE WBBK-RELATED"/>
    <property type="match status" value="1"/>
</dbReference>
<comment type="caution">
    <text evidence="3">The sequence shown here is derived from an EMBL/GenBank/DDBJ whole genome shotgun (WGS) entry which is preliminary data.</text>
</comment>
<gene>
    <name evidence="3" type="ORF">DXA27_19135</name>
</gene>
<dbReference type="InterPro" id="IPR001296">
    <property type="entry name" value="Glyco_trans_1"/>
</dbReference>
<sequence>MKRILFYSSVRDLSSFVSQRFYVIDILLLKELGYDVIITNKIIDFIRFYRYDLSFLYFYRKSLFSAILSRLFCKKVYMTGGIDALDRNLVSEKEYIFQKIMFKLCYLFADKCVVVSNSDLKNISGLYKKKPTKLFFSYHVINIEKFSCGFEKKCEELFVTIGWMETKANVIRKGIDRALYVFEKLVANKKYADSKFVIIGKLGEGSDYLREIVENLRLEEYVSFVGSISEEDKISLLKKSKYYFQLSSYEGFGISALEALAASNIVIHSGMGGLNDTIKSFGIKIDIQKNYENMTASILDLIEQFDYNKLIDGYNYIHETFSLEKRREEFRELLK</sequence>
<organism evidence="3 4">
    <name type="scientific">Bacteroides fragilis</name>
    <dbReference type="NCBI Taxonomy" id="817"/>
    <lineage>
        <taxon>Bacteria</taxon>
        <taxon>Pseudomonadati</taxon>
        <taxon>Bacteroidota</taxon>
        <taxon>Bacteroidia</taxon>
        <taxon>Bacteroidales</taxon>
        <taxon>Bacteroidaceae</taxon>
        <taxon>Bacteroides</taxon>
    </lineage>
</organism>
<proteinExistence type="predicted"/>
<dbReference type="Pfam" id="PF00534">
    <property type="entry name" value="Glycos_transf_1"/>
    <property type="match status" value="1"/>
</dbReference>
<dbReference type="CDD" id="cd03801">
    <property type="entry name" value="GT4_PimA-like"/>
    <property type="match status" value="1"/>
</dbReference>
<dbReference type="EMBL" id="QSDG01000022">
    <property type="protein sequence ID" value="RGY65547.1"/>
    <property type="molecule type" value="Genomic_DNA"/>
</dbReference>
<evidence type="ECO:0000256" key="1">
    <source>
        <dbReference type="ARBA" id="ARBA00022679"/>
    </source>
</evidence>
<keyword evidence="1 3" id="KW-0808">Transferase</keyword>
<dbReference type="GO" id="GO:0016757">
    <property type="term" value="F:glycosyltransferase activity"/>
    <property type="evidence" value="ECO:0007669"/>
    <property type="project" value="InterPro"/>
</dbReference>
<evidence type="ECO:0000313" key="3">
    <source>
        <dbReference type="EMBL" id="RGY65547.1"/>
    </source>
</evidence>
<name>A0A413JUI9_BACFG</name>
<dbReference type="PANTHER" id="PTHR46401:SF2">
    <property type="entry name" value="GLYCOSYLTRANSFERASE WBBK-RELATED"/>
    <property type="match status" value="1"/>
</dbReference>
<dbReference type="GO" id="GO:0009103">
    <property type="term" value="P:lipopolysaccharide biosynthetic process"/>
    <property type="evidence" value="ECO:0007669"/>
    <property type="project" value="TreeGrafter"/>
</dbReference>
<dbReference type="AlphaFoldDB" id="A0A413JUI9"/>
<reference evidence="3 4" key="1">
    <citation type="submission" date="2018-08" db="EMBL/GenBank/DDBJ databases">
        <title>A genome reference for cultivated species of the human gut microbiota.</title>
        <authorList>
            <person name="Zou Y."/>
            <person name="Xue W."/>
            <person name="Luo G."/>
        </authorList>
    </citation>
    <scope>NUCLEOTIDE SEQUENCE [LARGE SCALE GENOMIC DNA]</scope>
    <source>
        <strain evidence="3 4">OF01-1</strain>
    </source>
</reference>